<protein>
    <recommendedName>
        <fullName evidence="2">F5/8 type C domain-containing protein</fullName>
    </recommendedName>
</protein>
<dbReference type="SUPFAM" id="SSF50965">
    <property type="entry name" value="Galactose oxidase, central domain"/>
    <property type="match status" value="1"/>
</dbReference>
<name>A0A084B4B9_STACB</name>
<dbReference type="InterPro" id="IPR014756">
    <property type="entry name" value="Ig_E-set"/>
</dbReference>
<dbReference type="PROSITE" id="PS50022">
    <property type="entry name" value="FA58C_3"/>
    <property type="match status" value="1"/>
</dbReference>
<dbReference type="EMBL" id="KL648095">
    <property type="protein sequence ID" value="KEY72398.1"/>
    <property type="molecule type" value="Genomic_DNA"/>
</dbReference>
<feature type="chain" id="PRO_5001771616" description="F5/8 type C domain-containing protein" evidence="1">
    <location>
        <begin position="20"/>
        <end position="652"/>
    </location>
</feature>
<dbReference type="Pfam" id="PF01344">
    <property type="entry name" value="Kelch_1"/>
    <property type="match status" value="1"/>
</dbReference>
<dbReference type="PANTHER" id="PTHR32208">
    <property type="entry name" value="SECRETED PROTEIN-RELATED"/>
    <property type="match status" value="1"/>
</dbReference>
<dbReference type="InterPro" id="IPR000421">
    <property type="entry name" value="FA58C"/>
</dbReference>
<dbReference type="Pfam" id="PF09118">
    <property type="entry name" value="GO-like_E_set"/>
    <property type="match status" value="1"/>
</dbReference>
<feature type="signal peptide" evidence="1">
    <location>
        <begin position="1"/>
        <end position="19"/>
    </location>
</feature>
<dbReference type="Gene3D" id="2.130.10.80">
    <property type="entry name" value="Galactose oxidase/kelch, beta-propeller"/>
    <property type="match status" value="1"/>
</dbReference>
<dbReference type="InterPro" id="IPR015202">
    <property type="entry name" value="GO-like_E_set"/>
</dbReference>
<dbReference type="HOGENOM" id="CLU_013444_1_1_1"/>
<evidence type="ECO:0000259" key="2">
    <source>
        <dbReference type="PROSITE" id="PS50022"/>
    </source>
</evidence>
<dbReference type="InterPro" id="IPR006652">
    <property type="entry name" value="Kelch_1"/>
</dbReference>
<dbReference type="Gene3D" id="2.60.120.260">
    <property type="entry name" value="Galactose-binding domain-like"/>
    <property type="match status" value="1"/>
</dbReference>
<evidence type="ECO:0000313" key="3">
    <source>
        <dbReference type="EMBL" id="KEY72398.1"/>
    </source>
</evidence>
<dbReference type="OrthoDB" id="2019572at2759"/>
<dbReference type="SUPFAM" id="SSF49785">
    <property type="entry name" value="Galactose-binding domain-like"/>
    <property type="match status" value="1"/>
</dbReference>
<dbReference type="AlphaFoldDB" id="A0A084B4B9"/>
<proteinExistence type="predicted"/>
<dbReference type="Pfam" id="PF00754">
    <property type="entry name" value="F5_F8_type_C"/>
    <property type="match status" value="1"/>
</dbReference>
<keyword evidence="4" id="KW-1185">Reference proteome</keyword>
<dbReference type="Gene3D" id="2.60.40.10">
    <property type="entry name" value="Immunoglobulins"/>
    <property type="match status" value="1"/>
</dbReference>
<dbReference type="InterPro" id="IPR008979">
    <property type="entry name" value="Galactose-bd-like_sf"/>
</dbReference>
<evidence type="ECO:0000256" key="1">
    <source>
        <dbReference type="SAM" id="SignalP"/>
    </source>
</evidence>
<dbReference type="InterPro" id="IPR013783">
    <property type="entry name" value="Ig-like_fold"/>
</dbReference>
<sequence>MSLNLLVLILLFLFDLGSAQNFPWANTISRTGWSATADSFQTGFEPSRILDNNGSSFWLTTNTPLPHQIVLDLQQRHVVTGISYRPRADGQRIGTITEHTLDISDNGETWRTVAEGFYMNDTSIKFSFFTASTARYVRLTARRETLGNQLTSVAELHVYTPVPAVAVADFVAVPPSQGRWGPTIQLPITPAAASITTDNNVVFWSADRMDNFPGGTGSTFTATYNPTSGSIQSFHVTNIRHDMFCPGSSIDDQGRVIVTGGNDEARTSIYSPSTGQWTAAAAMSRPRGYHSTATMSDGRIFAIGGSWSGERGNKHGEVYSIAANTWTRLDGCNVSRILTNDRGGTYQADNHAWLFAWKQNLIFHAGPSSRMTWFNATGRGSWREAGLRGSDPDSMSGIVAMYDAEAGLIVSAGGGPHYSSTPTTRNTHIIQLDDNVNTLVNVTRVADMAYARAYHNSVILPNGQVVVIGGQSQARSFQDTDAILPAEVFDPATRSWTAVAPVSIPRNYHSVALLLPDARVISSGGGLCGTGCQQNHPDAQIWTPPYLLNSDGSAATRPRIVSVSGETFQPGATLQVTTDVASTFALIRYGSTTHTVNTDQRRIRLRTTASGLTYTAVLPSDPGVLLNGPWMLFALSSSGVPSVSRAIRITVP</sequence>
<evidence type="ECO:0000313" key="4">
    <source>
        <dbReference type="Proteomes" id="UP000028045"/>
    </source>
</evidence>
<dbReference type="Proteomes" id="UP000028045">
    <property type="component" value="Unassembled WGS sequence"/>
</dbReference>
<reference evidence="3 4" key="1">
    <citation type="journal article" date="2014" name="BMC Genomics">
        <title>Comparative genome sequencing reveals chemotype-specific gene clusters in the toxigenic black mold Stachybotrys.</title>
        <authorList>
            <person name="Semeiks J."/>
            <person name="Borek D."/>
            <person name="Otwinowski Z."/>
            <person name="Grishin N.V."/>
        </authorList>
    </citation>
    <scope>NUCLEOTIDE SEQUENCE [LARGE SCALE GENOMIC DNA]</scope>
    <source>
        <strain evidence="4">CBS 109288 / IBT 7711</strain>
    </source>
</reference>
<organism evidence="3 4">
    <name type="scientific">Stachybotrys chartarum (strain CBS 109288 / IBT 7711)</name>
    <name type="common">Toxic black mold</name>
    <name type="synonym">Stilbospora chartarum</name>
    <dbReference type="NCBI Taxonomy" id="1280523"/>
    <lineage>
        <taxon>Eukaryota</taxon>
        <taxon>Fungi</taxon>
        <taxon>Dikarya</taxon>
        <taxon>Ascomycota</taxon>
        <taxon>Pezizomycotina</taxon>
        <taxon>Sordariomycetes</taxon>
        <taxon>Hypocreomycetidae</taxon>
        <taxon>Hypocreales</taxon>
        <taxon>Stachybotryaceae</taxon>
        <taxon>Stachybotrys</taxon>
    </lineage>
</organism>
<dbReference type="PANTHER" id="PTHR32208:SF68">
    <property type="entry name" value="GALACTOSE OXIDASE"/>
    <property type="match status" value="1"/>
</dbReference>
<feature type="domain" description="F5/8 type C" evidence="2">
    <location>
        <begin position="11"/>
        <end position="161"/>
    </location>
</feature>
<dbReference type="SMART" id="SM00612">
    <property type="entry name" value="Kelch"/>
    <property type="match status" value="3"/>
</dbReference>
<keyword evidence="1" id="KW-0732">Signal</keyword>
<gene>
    <name evidence="3" type="ORF">S7711_01067</name>
</gene>
<dbReference type="InterPro" id="IPR037293">
    <property type="entry name" value="Gal_Oxidase_central_sf"/>
</dbReference>
<accession>A0A084B4B9</accession>
<dbReference type="CDD" id="cd02851">
    <property type="entry name" value="E_set_GO_C"/>
    <property type="match status" value="1"/>
</dbReference>
<dbReference type="InterPro" id="IPR011043">
    <property type="entry name" value="Gal_Oxase/kelch_b-propeller"/>
</dbReference>
<dbReference type="SUPFAM" id="SSF81296">
    <property type="entry name" value="E set domains"/>
    <property type="match status" value="1"/>
</dbReference>